<sequence length="298" mass="31762">MKYLETKHQRNSAKITALIALILLLLLFVVGPQYMDPPEEYGVAVNFGTTDFGSGNQPLSEPKQAVEEQVVEESAVEESVPEETQVEAAEASAKAEEVMTADNAEALAMKKEKEAEEKAKAAEAKAKAEAKAAAEKIEREKREAEEQKRREEAEKKKKLDNLIGGVKNAEGTTDGGEGPDSKGGNKGQLDGDPYATSYFGGSGPGKGGIGYGLGGRGTPSREIFAQDCNEYGLVVVRIEVNRQGKVVSATPGIKGSTNTHPCLLEPAKKIALSHKWPADNDAPSTQVGFVSINFDVGQ</sequence>
<evidence type="ECO:0000313" key="2">
    <source>
        <dbReference type="EMBL" id="MFD1015675.1"/>
    </source>
</evidence>
<feature type="compositionally biased region" description="Acidic residues" evidence="1">
    <location>
        <begin position="69"/>
        <end position="84"/>
    </location>
</feature>
<evidence type="ECO:0000256" key="1">
    <source>
        <dbReference type="SAM" id="MobiDB-lite"/>
    </source>
</evidence>
<evidence type="ECO:0000313" key="3">
    <source>
        <dbReference type="Proteomes" id="UP001597086"/>
    </source>
</evidence>
<protein>
    <submittedName>
        <fullName evidence="2">Energy transducer TonB</fullName>
    </submittedName>
</protein>
<feature type="region of interest" description="Disordered" evidence="1">
    <location>
        <begin position="111"/>
        <end position="191"/>
    </location>
</feature>
<organism evidence="2 3">
    <name type="scientific">Winogradskyella rapida</name>
    <dbReference type="NCBI Taxonomy" id="549701"/>
    <lineage>
        <taxon>Bacteria</taxon>
        <taxon>Pseudomonadati</taxon>
        <taxon>Bacteroidota</taxon>
        <taxon>Flavobacteriia</taxon>
        <taxon>Flavobacteriales</taxon>
        <taxon>Flavobacteriaceae</taxon>
        <taxon>Winogradskyella</taxon>
    </lineage>
</organism>
<name>A0ABW3KPX9_9FLAO</name>
<dbReference type="RefSeq" id="WP_386115637.1">
    <property type="nucleotide sequence ID" value="NZ_JBHTKM010000048.1"/>
</dbReference>
<feature type="compositionally biased region" description="Basic and acidic residues" evidence="1">
    <location>
        <begin position="111"/>
        <end position="160"/>
    </location>
</feature>
<gene>
    <name evidence="2" type="ORF">ACFQ13_07075</name>
</gene>
<keyword evidence="3" id="KW-1185">Reference proteome</keyword>
<comment type="caution">
    <text evidence="2">The sequence shown here is derived from an EMBL/GenBank/DDBJ whole genome shotgun (WGS) entry which is preliminary data.</text>
</comment>
<dbReference type="Proteomes" id="UP001597086">
    <property type="component" value="Unassembled WGS sequence"/>
</dbReference>
<proteinExistence type="predicted"/>
<reference evidence="3" key="1">
    <citation type="journal article" date="2019" name="Int. J. Syst. Evol. Microbiol.">
        <title>The Global Catalogue of Microorganisms (GCM) 10K type strain sequencing project: providing services to taxonomists for standard genome sequencing and annotation.</title>
        <authorList>
            <consortium name="The Broad Institute Genomics Platform"/>
            <consortium name="The Broad Institute Genome Sequencing Center for Infectious Disease"/>
            <person name="Wu L."/>
            <person name="Ma J."/>
        </authorList>
    </citation>
    <scope>NUCLEOTIDE SEQUENCE [LARGE SCALE GENOMIC DNA]</scope>
    <source>
        <strain evidence="3">CCUG 56098</strain>
    </source>
</reference>
<dbReference type="EMBL" id="JBHTKM010000048">
    <property type="protein sequence ID" value="MFD1015675.1"/>
    <property type="molecule type" value="Genomic_DNA"/>
</dbReference>
<accession>A0ABW3KPX9</accession>
<feature type="region of interest" description="Disordered" evidence="1">
    <location>
        <begin position="54"/>
        <end position="84"/>
    </location>
</feature>